<dbReference type="Proteomes" id="UP001595711">
    <property type="component" value="Unassembled WGS sequence"/>
</dbReference>
<keyword evidence="2" id="KW-1185">Reference proteome</keyword>
<evidence type="ECO:0000313" key="2">
    <source>
        <dbReference type="Proteomes" id="UP001595711"/>
    </source>
</evidence>
<dbReference type="InterPro" id="IPR009050">
    <property type="entry name" value="Globin-like_sf"/>
</dbReference>
<name>A0ABV7VF00_9PROT</name>
<dbReference type="SUPFAM" id="SSF46458">
    <property type="entry name" value="Globin-like"/>
    <property type="match status" value="1"/>
</dbReference>
<dbReference type="CDD" id="cd08916">
    <property type="entry name" value="TrHb3_P"/>
    <property type="match status" value="1"/>
</dbReference>
<proteinExistence type="predicted"/>
<accession>A0ABV7VF00</accession>
<comment type="caution">
    <text evidence="1">The sequence shown here is derived from an EMBL/GenBank/DDBJ whole genome shotgun (WGS) entry which is preliminary data.</text>
</comment>
<dbReference type="RefSeq" id="WP_379724890.1">
    <property type="nucleotide sequence ID" value="NZ_JBHRYJ010000001.1"/>
</dbReference>
<dbReference type="Gene3D" id="1.10.490.10">
    <property type="entry name" value="Globins"/>
    <property type="match status" value="1"/>
</dbReference>
<reference evidence="2" key="1">
    <citation type="journal article" date="2019" name="Int. J. Syst. Evol. Microbiol.">
        <title>The Global Catalogue of Microorganisms (GCM) 10K type strain sequencing project: providing services to taxonomists for standard genome sequencing and annotation.</title>
        <authorList>
            <consortium name="The Broad Institute Genomics Platform"/>
            <consortium name="The Broad Institute Genome Sequencing Center for Infectious Disease"/>
            <person name="Wu L."/>
            <person name="Ma J."/>
        </authorList>
    </citation>
    <scope>NUCLEOTIDE SEQUENCE [LARGE SCALE GENOMIC DNA]</scope>
    <source>
        <strain evidence="2">KCTC 42182</strain>
    </source>
</reference>
<gene>
    <name evidence="1" type="ORF">ACFOOQ_09345</name>
</gene>
<dbReference type="InterPro" id="IPR012292">
    <property type="entry name" value="Globin/Proto"/>
</dbReference>
<protein>
    <submittedName>
        <fullName evidence="1">Group III truncated hemoglobin</fullName>
    </submittedName>
</protein>
<evidence type="ECO:0000313" key="1">
    <source>
        <dbReference type="EMBL" id="MFC3675745.1"/>
    </source>
</evidence>
<dbReference type="EMBL" id="JBHRYJ010000001">
    <property type="protein sequence ID" value="MFC3675745.1"/>
    <property type="molecule type" value="Genomic_DNA"/>
</dbReference>
<organism evidence="1 2">
    <name type="scientific">Ferrovibrio xuzhouensis</name>
    <dbReference type="NCBI Taxonomy" id="1576914"/>
    <lineage>
        <taxon>Bacteria</taxon>
        <taxon>Pseudomonadati</taxon>
        <taxon>Pseudomonadota</taxon>
        <taxon>Alphaproteobacteria</taxon>
        <taxon>Rhodospirillales</taxon>
        <taxon>Rhodospirillaceae</taxon>
        <taxon>Ferrovibrio</taxon>
    </lineage>
</organism>
<sequence>MAHHDDTDSTYAERAGRRAKLAPGAQAGVTEDIVHDVVHAFYGRIRADAELGPIFERVIGDRWDEHLAKMCDFWSSVLLMTGRYAGRPMPAHVQIDTGTDGKSGAGLDATHFARWLGLFRQTVAERCTPEQAALFEDRAQKIAQSLLMGIRFARGETPDWLGAARSEPVRSEPAA</sequence>